<sequence>MLLSARSARCAALMGEPDELYPEKIIYPRNTRTLAKTVVIGGKPIDEETCMALRKLVFGSSASPPRQEWARTGFTLRPYGQSLAFGLRAPRNTTRGLVTAVQAIMLKHFLFKCNRQDAHANPER</sequence>
<keyword evidence="2" id="KW-0645">Protease</keyword>
<dbReference type="Pfam" id="PF13898">
    <property type="entry name" value="MINDY-3_4_CD"/>
    <property type="match status" value="1"/>
</dbReference>
<dbReference type="Proteomes" id="UP000655588">
    <property type="component" value="Unassembled WGS sequence"/>
</dbReference>
<reference evidence="4" key="1">
    <citation type="submission" date="2019-11" db="EMBL/GenBank/DDBJ databases">
        <title>The nuclear and mitochondrial genomes of Frieseomelitta varia - a highly eusocial stingless bee (Meliponini) with a permanently sterile worker caste.</title>
        <authorList>
            <person name="Freitas F.C.P."/>
            <person name="Lourenco A.P."/>
            <person name="Nunes F.M.F."/>
            <person name="Paschoal A.R."/>
            <person name="Abreu F.C.P."/>
            <person name="Barbin F.O."/>
            <person name="Bataglia L."/>
            <person name="Cardoso-Junior C.A.M."/>
            <person name="Cervoni M.S."/>
            <person name="Silva S.R."/>
            <person name="Dalarmi F."/>
            <person name="Del Lama M.A."/>
            <person name="Depintor T.S."/>
            <person name="Ferreira K.M."/>
            <person name="Goria P.S."/>
            <person name="Jaskot M.C."/>
            <person name="Lago D.C."/>
            <person name="Luna-Lucena D."/>
            <person name="Moda L.M."/>
            <person name="Nascimento L."/>
            <person name="Pedrino M."/>
            <person name="Rabico F.O."/>
            <person name="Sanches F.C."/>
            <person name="Santos D.E."/>
            <person name="Santos C.G."/>
            <person name="Vieira J."/>
            <person name="Lopes T.F."/>
            <person name="Barchuk A.R."/>
            <person name="Hartfelder K."/>
            <person name="Simoes Z.L.P."/>
            <person name="Bitondi M.M.G."/>
            <person name="Pinheiro D.G."/>
        </authorList>
    </citation>
    <scope>NUCLEOTIDE SEQUENCE</scope>
    <source>
        <strain evidence="4">USP_RPSP 00005682</strain>
        <tissue evidence="4">Whole individual</tissue>
    </source>
</reference>
<dbReference type="InterPro" id="IPR025257">
    <property type="entry name" value="MINDY-3/4_CD"/>
</dbReference>
<keyword evidence="5" id="KW-1185">Reference proteome</keyword>
<comment type="function">
    <text evidence="2">Hydrolase that can remove 'Lys-48'-linked conjugated ubiquitin from proteins.</text>
</comment>
<keyword evidence="2" id="KW-0833">Ubl conjugation pathway</keyword>
<dbReference type="GO" id="GO:0004843">
    <property type="term" value="F:cysteine-type deubiquitinase activity"/>
    <property type="evidence" value="ECO:0007669"/>
    <property type="project" value="UniProtKB-UniRule"/>
</dbReference>
<dbReference type="GO" id="GO:0006508">
    <property type="term" value="P:proteolysis"/>
    <property type="evidence" value="ECO:0007669"/>
    <property type="project" value="UniProtKB-KW"/>
</dbReference>
<dbReference type="GO" id="GO:1990380">
    <property type="term" value="F:K48-linked deubiquitinase activity"/>
    <property type="evidence" value="ECO:0007669"/>
    <property type="project" value="UniProtKB-UniRule"/>
</dbReference>
<evidence type="ECO:0000256" key="1">
    <source>
        <dbReference type="ARBA" id="ARBA00011074"/>
    </source>
</evidence>
<evidence type="ECO:0000259" key="3">
    <source>
        <dbReference type="Pfam" id="PF13898"/>
    </source>
</evidence>
<accession>A0A833S9S9</accession>
<evidence type="ECO:0000313" key="5">
    <source>
        <dbReference type="Proteomes" id="UP000655588"/>
    </source>
</evidence>
<dbReference type="InterPro" id="IPR039785">
    <property type="entry name" value="MINY3/4"/>
</dbReference>
<comment type="caution">
    <text evidence="4">The sequence shown here is derived from an EMBL/GenBank/DDBJ whole genome shotgun (WGS) entry which is preliminary data.</text>
</comment>
<proteinExistence type="inferred from homology"/>
<keyword evidence="2" id="KW-0378">Hydrolase</keyword>
<comment type="similarity">
    <text evidence="1 2">Belongs to the MINDY deubiquitinase family. FAM188 subfamily.</text>
</comment>
<name>A0A833S9S9_9HYME</name>
<protein>
    <recommendedName>
        <fullName evidence="2">Ubiquitin carboxyl-terminal hydrolase MINDY</fullName>
        <ecNumber evidence="2">3.4.19.12</ecNumber>
    </recommendedName>
</protein>
<dbReference type="GO" id="GO:0071108">
    <property type="term" value="P:protein K48-linked deubiquitination"/>
    <property type="evidence" value="ECO:0007669"/>
    <property type="project" value="InterPro"/>
</dbReference>
<organism evidence="4 5">
    <name type="scientific">Frieseomelitta varia</name>
    <dbReference type="NCBI Taxonomy" id="561572"/>
    <lineage>
        <taxon>Eukaryota</taxon>
        <taxon>Metazoa</taxon>
        <taxon>Ecdysozoa</taxon>
        <taxon>Arthropoda</taxon>
        <taxon>Hexapoda</taxon>
        <taxon>Insecta</taxon>
        <taxon>Pterygota</taxon>
        <taxon>Neoptera</taxon>
        <taxon>Endopterygota</taxon>
        <taxon>Hymenoptera</taxon>
        <taxon>Apocrita</taxon>
        <taxon>Aculeata</taxon>
        <taxon>Apoidea</taxon>
        <taxon>Anthophila</taxon>
        <taxon>Apidae</taxon>
        <taxon>Frieseomelitta</taxon>
    </lineage>
</organism>
<dbReference type="AlphaFoldDB" id="A0A833S9S9"/>
<dbReference type="EC" id="3.4.19.12" evidence="2"/>
<keyword evidence="2" id="KW-0788">Thiol protease</keyword>
<dbReference type="PANTHER" id="PTHR12473">
    <property type="entry name" value="UBIQUITIN CARBOXYL-TERMINAL HYDROLASE MINDY-4-RELATED"/>
    <property type="match status" value="1"/>
</dbReference>
<dbReference type="EMBL" id="WNWW01000214">
    <property type="protein sequence ID" value="KAF3428481.1"/>
    <property type="molecule type" value="Genomic_DNA"/>
</dbReference>
<feature type="domain" description="Deubiquitinating enzyme MINDY-3/4 conserved" evidence="3">
    <location>
        <begin position="54"/>
        <end position="118"/>
    </location>
</feature>
<gene>
    <name evidence="4" type="ORF">E2986_12891</name>
</gene>
<evidence type="ECO:0000313" key="4">
    <source>
        <dbReference type="EMBL" id="KAF3428481.1"/>
    </source>
</evidence>
<evidence type="ECO:0000256" key="2">
    <source>
        <dbReference type="RuleBase" id="RU367088"/>
    </source>
</evidence>
<dbReference type="PANTHER" id="PTHR12473:SF8">
    <property type="entry name" value="UBIQUITIN CARBOXYL-TERMINAL HYDROLASE MINDY-4-RELATED"/>
    <property type="match status" value="1"/>
</dbReference>
<comment type="catalytic activity">
    <reaction evidence="2">
        <text>Thiol-dependent hydrolysis of ester, thioester, amide, peptide and isopeptide bonds formed by the C-terminal Gly of ubiquitin (a 76-residue protein attached to proteins as an intracellular targeting signal).</text>
        <dbReference type="EC" id="3.4.19.12"/>
    </reaction>
</comment>